<dbReference type="Gene3D" id="1.10.357.10">
    <property type="entry name" value="Tetracycline Repressor, domain 2"/>
    <property type="match status" value="1"/>
</dbReference>
<organism evidence="4 5">
    <name type="scientific">Photobacterium aphoticum</name>
    <dbReference type="NCBI Taxonomy" id="754436"/>
    <lineage>
        <taxon>Bacteria</taxon>
        <taxon>Pseudomonadati</taxon>
        <taxon>Pseudomonadota</taxon>
        <taxon>Gammaproteobacteria</taxon>
        <taxon>Vibrionales</taxon>
        <taxon>Vibrionaceae</taxon>
        <taxon>Photobacterium</taxon>
    </lineage>
</organism>
<dbReference type="InterPro" id="IPR001647">
    <property type="entry name" value="HTH_TetR"/>
</dbReference>
<dbReference type="AlphaFoldDB" id="A0A0J1GJJ0"/>
<protein>
    <submittedName>
        <fullName evidence="4">TetR family transcriptional regulator</fullName>
    </submittedName>
</protein>
<name>A0A0J1GJJ0_9GAMM</name>
<dbReference type="GO" id="GO:0003677">
    <property type="term" value="F:DNA binding"/>
    <property type="evidence" value="ECO:0007669"/>
    <property type="project" value="UniProtKB-UniRule"/>
</dbReference>
<proteinExistence type="predicted"/>
<dbReference type="RefSeq" id="WP_047875526.1">
    <property type="nucleotide sequence ID" value="NZ_BMYC01000005.1"/>
</dbReference>
<dbReference type="Pfam" id="PF00440">
    <property type="entry name" value="TetR_N"/>
    <property type="match status" value="1"/>
</dbReference>
<keyword evidence="1 2" id="KW-0238">DNA-binding</keyword>
<evidence type="ECO:0000259" key="3">
    <source>
        <dbReference type="PROSITE" id="PS50977"/>
    </source>
</evidence>
<evidence type="ECO:0000256" key="1">
    <source>
        <dbReference type="ARBA" id="ARBA00023125"/>
    </source>
</evidence>
<dbReference type="Proteomes" id="UP000036426">
    <property type="component" value="Unassembled WGS sequence"/>
</dbReference>
<evidence type="ECO:0000313" key="4">
    <source>
        <dbReference type="EMBL" id="KLU99668.1"/>
    </source>
</evidence>
<feature type="DNA-binding region" description="H-T-H motif" evidence="2">
    <location>
        <begin position="24"/>
        <end position="43"/>
    </location>
</feature>
<dbReference type="InterPro" id="IPR050624">
    <property type="entry name" value="HTH-type_Tx_Regulator"/>
</dbReference>
<dbReference type="Pfam" id="PF13972">
    <property type="entry name" value="TetR"/>
    <property type="match status" value="1"/>
</dbReference>
<dbReference type="OrthoDB" id="8770705at2"/>
<dbReference type="PANTHER" id="PTHR43479:SF12">
    <property type="entry name" value="TRANSCRIPTIONAL REGULATORY PROTEIN"/>
    <property type="match status" value="1"/>
</dbReference>
<reference evidence="4 5" key="1">
    <citation type="submission" date="2015-05" db="EMBL/GenBank/DDBJ databases">
        <title>Photobacterium galathea sp. nov.</title>
        <authorList>
            <person name="Machado H."/>
            <person name="Gram L."/>
        </authorList>
    </citation>
    <scope>NUCLEOTIDE SEQUENCE [LARGE SCALE GENOMIC DNA]</scope>
    <source>
        <strain evidence="4 5">DSM 25995</strain>
    </source>
</reference>
<gene>
    <name evidence="4" type="ORF">ABT58_16420</name>
</gene>
<keyword evidence="5" id="KW-1185">Reference proteome</keyword>
<dbReference type="EMBL" id="LDOV01000029">
    <property type="protein sequence ID" value="KLU99668.1"/>
    <property type="molecule type" value="Genomic_DNA"/>
</dbReference>
<dbReference type="PROSITE" id="PS50977">
    <property type="entry name" value="HTH_TETR_2"/>
    <property type="match status" value="1"/>
</dbReference>
<dbReference type="InterPro" id="IPR025722">
    <property type="entry name" value="TetR"/>
</dbReference>
<accession>A0A0J1GJJ0</accession>
<feature type="domain" description="HTH tetR-type" evidence="3">
    <location>
        <begin position="1"/>
        <end position="61"/>
    </location>
</feature>
<dbReference type="PRINTS" id="PR00455">
    <property type="entry name" value="HTHTETR"/>
</dbReference>
<dbReference type="InterPro" id="IPR009057">
    <property type="entry name" value="Homeodomain-like_sf"/>
</dbReference>
<dbReference type="SUPFAM" id="SSF46689">
    <property type="entry name" value="Homeodomain-like"/>
    <property type="match status" value="1"/>
</dbReference>
<evidence type="ECO:0000256" key="2">
    <source>
        <dbReference type="PROSITE-ProRule" id="PRU00335"/>
    </source>
</evidence>
<dbReference type="PANTHER" id="PTHR43479">
    <property type="entry name" value="ACREF/ENVCD OPERON REPRESSOR-RELATED"/>
    <property type="match status" value="1"/>
</dbReference>
<comment type="caution">
    <text evidence="4">The sequence shown here is derived from an EMBL/GenBank/DDBJ whole genome shotgun (WGS) entry which is preliminary data.</text>
</comment>
<dbReference type="PATRIC" id="fig|754436.4.peg.3481"/>
<evidence type="ECO:0000313" key="5">
    <source>
        <dbReference type="Proteomes" id="UP000036426"/>
    </source>
</evidence>
<sequence length="221" mass="24939">MKTRDRIIMAALALFNESGEPNITTNHIAAHLGISPGNLYYHFRNKEEIIHSIFDQYAQDLSIHFQPLAQTPITSDDLLVYLDSVFMLMWRYRFFYANLPDILRRDPALQHKYLAAQETLHGNIMAIMHSFRQSGLLELDDKELLSLASNLKLVASSWIFYQTTQAPGATITKAVIYQGVLQMLGIVRPLTTPAGKAEVLQLEAHYCAQVAQAQTASDTDE</sequence>